<feature type="compositionally biased region" description="Basic residues" evidence="1">
    <location>
        <begin position="1"/>
        <end position="15"/>
    </location>
</feature>
<proteinExistence type="predicted"/>
<evidence type="ECO:0000256" key="1">
    <source>
        <dbReference type="SAM" id="MobiDB-lite"/>
    </source>
</evidence>
<organism evidence="2">
    <name type="scientific">Arundo donax</name>
    <name type="common">Giant reed</name>
    <name type="synonym">Donax arundinaceus</name>
    <dbReference type="NCBI Taxonomy" id="35708"/>
    <lineage>
        <taxon>Eukaryota</taxon>
        <taxon>Viridiplantae</taxon>
        <taxon>Streptophyta</taxon>
        <taxon>Embryophyta</taxon>
        <taxon>Tracheophyta</taxon>
        <taxon>Spermatophyta</taxon>
        <taxon>Magnoliopsida</taxon>
        <taxon>Liliopsida</taxon>
        <taxon>Poales</taxon>
        <taxon>Poaceae</taxon>
        <taxon>PACMAD clade</taxon>
        <taxon>Arundinoideae</taxon>
        <taxon>Arundineae</taxon>
        <taxon>Arundo</taxon>
    </lineage>
</organism>
<accession>A0A0A9G8Q7</accession>
<dbReference type="AlphaFoldDB" id="A0A0A9G8Q7"/>
<reference evidence="2" key="2">
    <citation type="journal article" date="2015" name="Data Brief">
        <title>Shoot transcriptome of the giant reed, Arundo donax.</title>
        <authorList>
            <person name="Barrero R.A."/>
            <person name="Guerrero F.D."/>
            <person name="Moolhuijzen P."/>
            <person name="Goolsby J.A."/>
            <person name="Tidwell J."/>
            <person name="Bellgard S.E."/>
            <person name="Bellgard M.I."/>
        </authorList>
    </citation>
    <scope>NUCLEOTIDE SEQUENCE</scope>
    <source>
        <tissue evidence="2">Shoot tissue taken approximately 20 cm above the soil surface</tissue>
    </source>
</reference>
<sequence>MRKSAPRMRHQRRRRDLPSQLQGGTHGRLTGHPHGIRMQCRMPATERPALLPP</sequence>
<name>A0A0A9G8Q7_ARUDO</name>
<feature type="region of interest" description="Disordered" evidence="1">
    <location>
        <begin position="1"/>
        <end position="53"/>
    </location>
</feature>
<dbReference type="EMBL" id="GBRH01176436">
    <property type="protein sequence ID" value="JAE21460.1"/>
    <property type="molecule type" value="Transcribed_RNA"/>
</dbReference>
<reference evidence="2" key="1">
    <citation type="submission" date="2014-09" db="EMBL/GenBank/DDBJ databases">
        <authorList>
            <person name="Magalhaes I.L.F."/>
            <person name="Oliveira U."/>
            <person name="Santos F.R."/>
            <person name="Vidigal T.H.D.A."/>
            <person name="Brescovit A.D."/>
            <person name="Santos A.J."/>
        </authorList>
    </citation>
    <scope>NUCLEOTIDE SEQUENCE</scope>
    <source>
        <tissue evidence="2">Shoot tissue taken approximately 20 cm above the soil surface</tissue>
    </source>
</reference>
<protein>
    <submittedName>
        <fullName evidence="2">Uncharacterized protein</fullName>
    </submittedName>
</protein>
<evidence type="ECO:0000313" key="2">
    <source>
        <dbReference type="EMBL" id="JAE21460.1"/>
    </source>
</evidence>